<sequence length="66" mass="7804">MKITWLLIYYENTIGINVLKIAQLYQIPLLCIYRKRDRSLLWIKQQGILTSGIWLTCYLDKLLAAC</sequence>
<accession>A0AAD8AB26</accession>
<evidence type="ECO:0000313" key="1">
    <source>
        <dbReference type="EMBL" id="KAJ9595779.1"/>
    </source>
</evidence>
<feature type="non-terminal residue" evidence="1">
    <location>
        <position position="66"/>
    </location>
</feature>
<dbReference type="EMBL" id="JASPKZ010002315">
    <property type="protein sequence ID" value="KAJ9595779.1"/>
    <property type="molecule type" value="Genomic_DNA"/>
</dbReference>
<reference evidence="1" key="2">
    <citation type="submission" date="2023-05" db="EMBL/GenBank/DDBJ databases">
        <authorList>
            <person name="Fouks B."/>
        </authorList>
    </citation>
    <scope>NUCLEOTIDE SEQUENCE</scope>
    <source>
        <strain evidence="1">Stay&amp;Tobe</strain>
        <tissue evidence="1">Testes</tissue>
    </source>
</reference>
<name>A0AAD8AB26_DIPPU</name>
<dbReference type="AlphaFoldDB" id="A0AAD8AB26"/>
<reference evidence="1" key="1">
    <citation type="journal article" date="2023" name="IScience">
        <title>Live-bearing cockroach genome reveals convergent evolutionary mechanisms linked to viviparity in insects and beyond.</title>
        <authorList>
            <person name="Fouks B."/>
            <person name="Harrison M.C."/>
            <person name="Mikhailova A.A."/>
            <person name="Marchal E."/>
            <person name="English S."/>
            <person name="Carruthers M."/>
            <person name="Jennings E.C."/>
            <person name="Chiamaka E.L."/>
            <person name="Frigard R.A."/>
            <person name="Pippel M."/>
            <person name="Attardo G.M."/>
            <person name="Benoit J.B."/>
            <person name="Bornberg-Bauer E."/>
            <person name="Tobe S.S."/>
        </authorList>
    </citation>
    <scope>NUCLEOTIDE SEQUENCE</scope>
    <source>
        <strain evidence="1">Stay&amp;Tobe</strain>
    </source>
</reference>
<comment type="caution">
    <text evidence="1">The sequence shown here is derived from an EMBL/GenBank/DDBJ whole genome shotgun (WGS) entry which is preliminary data.</text>
</comment>
<gene>
    <name evidence="1" type="ORF">L9F63_013023</name>
</gene>
<organism evidence="1 2">
    <name type="scientific">Diploptera punctata</name>
    <name type="common">Pacific beetle cockroach</name>
    <dbReference type="NCBI Taxonomy" id="6984"/>
    <lineage>
        <taxon>Eukaryota</taxon>
        <taxon>Metazoa</taxon>
        <taxon>Ecdysozoa</taxon>
        <taxon>Arthropoda</taxon>
        <taxon>Hexapoda</taxon>
        <taxon>Insecta</taxon>
        <taxon>Pterygota</taxon>
        <taxon>Neoptera</taxon>
        <taxon>Polyneoptera</taxon>
        <taxon>Dictyoptera</taxon>
        <taxon>Blattodea</taxon>
        <taxon>Blaberoidea</taxon>
        <taxon>Blaberidae</taxon>
        <taxon>Diplopterinae</taxon>
        <taxon>Diploptera</taxon>
    </lineage>
</organism>
<evidence type="ECO:0000313" key="2">
    <source>
        <dbReference type="Proteomes" id="UP001233999"/>
    </source>
</evidence>
<proteinExistence type="predicted"/>
<protein>
    <submittedName>
        <fullName evidence="1">Uncharacterized protein</fullName>
    </submittedName>
</protein>
<dbReference type="Proteomes" id="UP001233999">
    <property type="component" value="Unassembled WGS sequence"/>
</dbReference>
<keyword evidence="2" id="KW-1185">Reference proteome</keyword>